<dbReference type="Proteomes" id="UP000272771">
    <property type="component" value="Chromosome"/>
</dbReference>
<evidence type="ECO:0000256" key="1">
    <source>
        <dbReference type="ARBA" id="ARBA00004442"/>
    </source>
</evidence>
<proteinExistence type="inferred from homology"/>
<comment type="similarity">
    <text evidence="2">Belongs to the opacity porin family.</text>
</comment>
<evidence type="ECO:0000256" key="2">
    <source>
        <dbReference type="ARBA" id="ARBA00009830"/>
    </source>
</evidence>
<evidence type="ECO:0000313" key="10">
    <source>
        <dbReference type="Proteomes" id="UP000272771"/>
    </source>
</evidence>
<dbReference type="KEGG" id="nwe:SAMEA3174300_0542"/>
<keyword evidence="10" id="KW-1185">Reference proteome</keyword>
<comment type="subcellular location">
    <subcellularLocation>
        <location evidence="1">Cell outer membrane</location>
    </subcellularLocation>
</comment>
<dbReference type="STRING" id="28091.SAMEA3174300_00542"/>
<dbReference type="RefSeq" id="WP_004284894.1">
    <property type="nucleotide sequence ID" value="NZ_CAUJRG010000015.1"/>
</dbReference>
<keyword evidence="5" id="KW-0472">Membrane</keyword>
<dbReference type="Pfam" id="PF02462">
    <property type="entry name" value="Opacity"/>
    <property type="match status" value="1"/>
</dbReference>
<name>A0A3S4ZAP6_9NEIS</name>
<organism evidence="9 10">
    <name type="scientific">Neisseria weaveri</name>
    <dbReference type="NCBI Taxonomy" id="28091"/>
    <lineage>
        <taxon>Bacteria</taxon>
        <taxon>Pseudomonadati</taxon>
        <taxon>Pseudomonadota</taxon>
        <taxon>Betaproteobacteria</taxon>
        <taxon>Neisseriales</taxon>
        <taxon>Neisseriaceae</taxon>
        <taxon>Neisseria</taxon>
    </lineage>
</organism>
<keyword evidence="3" id="KW-1134">Transmembrane beta strand</keyword>
<feature type="chain" id="PRO_5018615321" evidence="7">
    <location>
        <begin position="21"/>
        <end position="192"/>
    </location>
</feature>
<dbReference type="EMBL" id="LR134533">
    <property type="protein sequence ID" value="VEJ52074.1"/>
    <property type="molecule type" value="Genomic_DNA"/>
</dbReference>
<dbReference type="InterPro" id="IPR011250">
    <property type="entry name" value="OMP/PagP_B-barrel"/>
</dbReference>
<feature type="signal peptide" evidence="7">
    <location>
        <begin position="1"/>
        <end position="20"/>
    </location>
</feature>
<accession>A0A3S4ZAP6</accession>
<dbReference type="SUPFAM" id="SSF56925">
    <property type="entry name" value="OMPA-like"/>
    <property type="match status" value="1"/>
</dbReference>
<keyword evidence="7" id="KW-0732">Signal</keyword>
<evidence type="ECO:0000256" key="6">
    <source>
        <dbReference type="ARBA" id="ARBA00023237"/>
    </source>
</evidence>
<evidence type="ECO:0000256" key="5">
    <source>
        <dbReference type="ARBA" id="ARBA00023136"/>
    </source>
</evidence>
<protein>
    <submittedName>
        <fullName evidence="9">Outer membrane protein</fullName>
    </submittedName>
</protein>
<dbReference type="InterPro" id="IPR003394">
    <property type="entry name" value="Porin_opacity"/>
</dbReference>
<evidence type="ECO:0000256" key="7">
    <source>
        <dbReference type="SAM" id="SignalP"/>
    </source>
</evidence>
<gene>
    <name evidence="9" type="ORF">NCTC12742_01988</name>
</gene>
<dbReference type="AlphaFoldDB" id="A0A3S4ZAP6"/>
<keyword evidence="4" id="KW-0812">Transmembrane</keyword>
<dbReference type="GO" id="GO:0009279">
    <property type="term" value="C:cell outer membrane"/>
    <property type="evidence" value="ECO:0007669"/>
    <property type="project" value="UniProtKB-SubCell"/>
</dbReference>
<evidence type="ECO:0000256" key="3">
    <source>
        <dbReference type="ARBA" id="ARBA00022452"/>
    </source>
</evidence>
<dbReference type="GO" id="GO:0015288">
    <property type="term" value="F:porin activity"/>
    <property type="evidence" value="ECO:0007669"/>
    <property type="project" value="InterPro"/>
</dbReference>
<dbReference type="Gene3D" id="2.40.160.20">
    <property type="match status" value="1"/>
</dbReference>
<keyword evidence="6" id="KW-0998">Cell outer membrane</keyword>
<evidence type="ECO:0000259" key="8">
    <source>
        <dbReference type="Pfam" id="PF02462"/>
    </source>
</evidence>
<sequence length="192" mass="20725">MVKKALMASAALLLSGTALAAPGVYVQGDLGYSKVRVSSGGESVSENGFSPRLSVGYDFDNNWRAAVDYTHYKTAKATYVEGETTEKYKSKLSSVGLAAIYDFPTSAPVKPYAGVRLGLNRVASDYSEKSPAVTKEESYRKTKAGLGVLAGIGYNVTENVVLDAGYRYNYWGKFEDEKVSSHEISAGVRVKF</sequence>
<evidence type="ECO:0000256" key="4">
    <source>
        <dbReference type="ARBA" id="ARBA00022692"/>
    </source>
</evidence>
<evidence type="ECO:0000313" key="9">
    <source>
        <dbReference type="EMBL" id="VEJ52074.1"/>
    </source>
</evidence>
<feature type="domain" description="Porin opacity type" evidence="8">
    <location>
        <begin position="55"/>
        <end position="192"/>
    </location>
</feature>
<reference evidence="9 10" key="1">
    <citation type="submission" date="2018-12" db="EMBL/GenBank/DDBJ databases">
        <authorList>
            <consortium name="Pathogen Informatics"/>
        </authorList>
    </citation>
    <scope>NUCLEOTIDE SEQUENCE [LARGE SCALE GENOMIC DNA]</scope>
    <source>
        <strain evidence="9 10">NCTC12742</strain>
    </source>
</reference>